<dbReference type="EMBL" id="JABFOF010000011">
    <property type="protein sequence ID" value="KAG2371341.1"/>
    <property type="molecule type" value="Genomic_DNA"/>
</dbReference>
<feature type="compositionally biased region" description="Polar residues" evidence="6">
    <location>
        <begin position="217"/>
        <end position="231"/>
    </location>
</feature>
<feature type="domain" description="MBD" evidence="7">
    <location>
        <begin position="39"/>
        <end position="113"/>
    </location>
</feature>
<dbReference type="Proteomes" id="UP000743370">
    <property type="component" value="Unassembled WGS sequence"/>
</dbReference>
<keyword evidence="4" id="KW-0804">Transcription</keyword>
<dbReference type="GO" id="GO:0003677">
    <property type="term" value="F:DNA binding"/>
    <property type="evidence" value="ECO:0007669"/>
    <property type="project" value="UniProtKB-KW"/>
</dbReference>
<evidence type="ECO:0000256" key="6">
    <source>
        <dbReference type="SAM" id="MobiDB-lite"/>
    </source>
</evidence>
<gene>
    <name evidence="8" type="ORF">HKW66_Vig0215150</name>
</gene>
<name>A0A8T0JGJ8_PHAAN</name>
<dbReference type="Pfam" id="PF01429">
    <property type="entry name" value="MBD"/>
    <property type="match status" value="1"/>
</dbReference>
<dbReference type="InterPro" id="IPR001739">
    <property type="entry name" value="Methyl_CpG_DNA-bd"/>
</dbReference>
<evidence type="ECO:0000313" key="8">
    <source>
        <dbReference type="EMBL" id="KAG2371341.1"/>
    </source>
</evidence>
<evidence type="ECO:0000259" key="7">
    <source>
        <dbReference type="PROSITE" id="PS50982"/>
    </source>
</evidence>
<dbReference type="GO" id="GO:0005634">
    <property type="term" value="C:nucleus"/>
    <property type="evidence" value="ECO:0007669"/>
    <property type="project" value="UniProtKB-SubCell"/>
</dbReference>
<dbReference type="PANTHER" id="PTHR12396:SF38">
    <property type="entry name" value="METHYL-CPG-BINDING DOMAIN-CONTAINING PROTEIN 7"/>
    <property type="match status" value="1"/>
</dbReference>
<comment type="caution">
    <text evidence="8">The sequence shown here is derived from an EMBL/GenBank/DDBJ whole genome shotgun (WGS) entry which is preliminary data.</text>
</comment>
<dbReference type="Gene3D" id="3.30.890.10">
    <property type="entry name" value="Methyl-cpg-binding Protein 2, Chain A"/>
    <property type="match status" value="1"/>
</dbReference>
<evidence type="ECO:0000256" key="4">
    <source>
        <dbReference type="ARBA" id="ARBA00023163"/>
    </source>
</evidence>
<keyword evidence="3" id="KW-0238">DNA-binding</keyword>
<reference evidence="8 9" key="1">
    <citation type="submission" date="2020-05" db="EMBL/GenBank/DDBJ databases">
        <title>Vigna angularis (adzuki bean) Var. LongXiaoDou No. 4 denovo assembly.</title>
        <authorList>
            <person name="Xiang H."/>
        </authorList>
    </citation>
    <scope>NUCLEOTIDE SEQUENCE [LARGE SCALE GENOMIC DNA]</scope>
    <source>
        <tissue evidence="8">Leaf</tissue>
    </source>
</reference>
<dbReference type="AlphaFoldDB" id="A0A8T0JGJ8"/>
<keyword evidence="2" id="KW-0805">Transcription regulation</keyword>
<feature type="compositionally biased region" description="Basic and acidic residues" evidence="6">
    <location>
        <begin position="270"/>
        <end position="279"/>
    </location>
</feature>
<evidence type="ECO:0000256" key="3">
    <source>
        <dbReference type="ARBA" id="ARBA00023125"/>
    </source>
</evidence>
<evidence type="ECO:0000256" key="5">
    <source>
        <dbReference type="ARBA" id="ARBA00023242"/>
    </source>
</evidence>
<protein>
    <submittedName>
        <fullName evidence="8">Methyl-CpG-binding domain-containing protein</fullName>
    </submittedName>
</protein>
<evidence type="ECO:0000313" key="9">
    <source>
        <dbReference type="Proteomes" id="UP000743370"/>
    </source>
</evidence>
<proteinExistence type="predicted"/>
<sequence length="279" mass="31733">MAWEPSLPMLNPYQDRPQNIVNALRNPQKTRKPILSPELQNGSSSKFNLPEGWIVEERPRRSNPTHVDRYYYEPHTTKQFRSLSSVHKYLAGEPVTRSRKGKSKKVDTQGFRSDPEHLFGIIFQFGYLTQNLTESGEAQQSSSMRAVSDFLLEENTSSTAPKSPMKSGAREKRVCGTRYDGESVYRPSSLTKEELSWKYYIPSRKSMKLDYQKKTISESSGTSEHNLTSSPPAKVSWVLSGRTGNWNPKVDGSPVPPSEQVNWSEVFEQSIRRNDGPNN</sequence>
<organism evidence="8 9">
    <name type="scientific">Phaseolus angularis</name>
    <name type="common">Azuki bean</name>
    <name type="synonym">Vigna angularis</name>
    <dbReference type="NCBI Taxonomy" id="3914"/>
    <lineage>
        <taxon>Eukaryota</taxon>
        <taxon>Viridiplantae</taxon>
        <taxon>Streptophyta</taxon>
        <taxon>Embryophyta</taxon>
        <taxon>Tracheophyta</taxon>
        <taxon>Spermatophyta</taxon>
        <taxon>Magnoliopsida</taxon>
        <taxon>eudicotyledons</taxon>
        <taxon>Gunneridae</taxon>
        <taxon>Pentapetalae</taxon>
        <taxon>rosids</taxon>
        <taxon>fabids</taxon>
        <taxon>Fabales</taxon>
        <taxon>Fabaceae</taxon>
        <taxon>Papilionoideae</taxon>
        <taxon>50 kb inversion clade</taxon>
        <taxon>NPAAA clade</taxon>
        <taxon>indigoferoid/millettioid clade</taxon>
        <taxon>Phaseoleae</taxon>
        <taxon>Vigna</taxon>
    </lineage>
</organism>
<comment type="subcellular location">
    <subcellularLocation>
        <location evidence="1">Nucleus</location>
    </subcellularLocation>
</comment>
<dbReference type="SUPFAM" id="SSF54171">
    <property type="entry name" value="DNA-binding domain"/>
    <property type="match status" value="1"/>
</dbReference>
<dbReference type="InterPro" id="IPR016177">
    <property type="entry name" value="DNA-bd_dom_sf"/>
</dbReference>
<feature type="region of interest" description="Disordered" evidence="6">
    <location>
        <begin position="214"/>
        <end position="279"/>
    </location>
</feature>
<evidence type="ECO:0000256" key="2">
    <source>
        <dbReference type="ARBA" id="ARBA00023015"/>
    </source>
</evidence>
<dbReference type="PANTHER" id="PTHR12396">
    <property type="entry name" value="METHYL-CPG BINDING PROTEIN, MBD"/>
    <property type="match status" value="1"/>
</dbReference>
<dbReference type="PROSITE" id="PS50982">
    <property type="entry name" value="MBD"/>
    <property type="match status" value="1"/>
</dbReference>
<evidence type="ECO:0000256" key="1">
    <source>
        <dbReference type="ARBA" id="ARBA00004123"/>
    </source>
</evidence>
<keyword evidence="5" id="KW-0539">Nucleus</keyword>
<accession>A0A8T0JGJ8</accession>